<organism evidence="2 3">
    <name type="scientific">Rhipicephalus sanguineus</name>
    <name type="common">Brown dog tick</name>
    <name type="synonym">Ixodes sanguineus</name>
    <dbReference type="NCBI Taxonomy" id="34632"/>
    <lineage>
        <taxon>Eukaryota</taxon>
        <taxon>Metazoa</taxon>
        <taxon>Ecdysozoa</taxon>
        <taxon>Arthropoda</taxon>
        <taxon>Chelicerata</taxon>
        <taxon>Arachnida</taxon>
        <taxon>Acari</taxon>
        <taxon>Parasitiformes</taxon>
        <taxon>Ixodida</taxon>
        <taxon>Ixodoidea</taxon>
        <taxon>Ixodidae</taxon>
        <taxon>Rhipicephalinae</taxon>
        <taxon>Rhipicephalus</taxon>
        <taxon>Rhipicephalus</taxon>
    </lineage>
</organism>
<proteinExistence type="predicted"/>
<dbReference type="SUPFAM" id="SSF56672">
    <property type="entry name" value="DNA/RNA polymerases"/>
    <property type="match status" value="1"/>
</dbReference>
<accession>A0A9D4PRI2</accession>
<dbReference type="PANTHER" id="PTHR21301">
    <property type="entry name" value="REVERSE TRANSCRIPTASE"/>
    <property type="match status" value="1"/>
</dbReference>
<dbReference type="Proteomes" id="UP000821837">
    <property type="component" value="Chromosome 5"/>
</dbReference>
<dbReference type="EMBL" id="JABSTV010001251">
    <property type="protein sequence ID" value="KAH7951136.1"/>
    <property type="molecule type" value="Genomic_DNA"/>
</dbReference>
<evidence type="ECO:0000313" key="3">
    <source>
        <dbReference type="Proteomes" id="UP000821837"/>
    </source>
</evidence>
<sequence length="207" mass="23480">MVHRASEVSDFLARSCPEGTQAFSVDIKDIFYSLPQEDLVRVVKKGTEEHGVVRFQNTIGSSASRFEELLVLHVRSTAVEHNGQTYVQRNGVCIGSRIAPVLSDLLLAHYDGILDEKLQSAGWVRIFRYVDDFLVLFRVQPEETSSEVQRILGMSRSCFPGLTFTRELPAEGKIRFLDMEIYLGLNHTCWSYAPRSKKLLLPFSSNH</sequence>
<feature type="domain" description="Reverse transcriptase" evidence="1">
    <location>
        <begin position="1"/>
        <end position="187"/>
    </location>
</feature>
<reference evidence="2" key="1">
    <citation type="journal article" date="2020" name="Cell">
        <title>Large-Scale Comparative Analyses of Tick Genomes Elucidate Their Genetic Diversity and Vector Capacities.</title>
        <authorList>
            <consortium name="Tick Genome and Microbiome Consortium (TIGMIC)"/>
            <person name="Jia N."/>
            <person name="Wang J."/>
            <person name="Shi W."/>
            <person name="Du L."/>
            <person name="Sun Y."/>
            <person name="Zhan W."/>
            <person name="Jiang J.F."/>
            <person name="Wang Q."/>
            <person name="Zhang B."/>
            <person name="Ji P."/>
            <person name="Bell-Sakyi L."/>
            <person name="Cui X.M."/>
            <person name="Yuan T.T."/>
            <person name="Jiang B.G."/>
            <person name="Yang W.F."/>
            <person name="Lam T.T."/>
            <person name="Chang Q.C."/>
            <person name="Ding S.J."/>
            <person name="Wang X.J."/>
            <person name="Zhu J.G."/>
            <person name="Ruan X.D."/>
            <person name="Zhao L."/>
            <person name="Wei J.T."/>
            <person name="Ye R.Z."/>
            <person name="Que T.C."/>
            <person name="Du C.H."/>
            <person name="Zhou Y.H."/>
            <person name="Cheng J.X."/>
            <person name="Dai P.F."/>
            <person name="Guo W.B."/>
            <person name="Han X.H."/>
            <person name="Huang E.J."/>
            <person name="Li L.F."/>
            <person name="Wei W."/>
            <person name="Gao Y.C."/>
            <person name="Liu J.Z."/>
            <person name="Shao H.Z."/>
            <person name="Wang X."/>
            <person name="Wang C.C."/>
            <person name="Yang T.C."/>
            <person name="Huo Q.B."/>
            <person name="Li W."/>
            <person name="Chen H.Y."/>
            <person name="Chen S.E."/>
            <person name="Zhou L.G."/>
            <person name="Ni X.B."/>
            <person name="Tian J.H."/>
            <person name="Sheng Y."/>
            <person name="Liu T."/>
            <person name="Pan Y.S."/>
            <person name="Xia L.Y."/>
            <person name="Li J."/>
            <person name="Zhao F."/>
            <person name="Cao W.C."/>
        </authorList>
    </citation>
    <scope>NUCLEOTIDE SEQUENCE</scope>
    <source>
        <strain evidence="2">Rsan-2018</strain>
    </source>
</reference>
<comment type="caution">
    <text evidence="2">The sequence shown here is derived from an EMBL/GenBank/DDBJ whole genome shotgun (WGS) entry which is preliminary data.</text>
</comment>
<evidence type="ECO:0000313" key="2">
    <source>
        <dbReference type="EMBL" id="KAH7951136.1"/>
    </source>
</evidence>
<gene>
    <name evidence="2" type="ORF">HPB52_005029</name>
</gene>
<evidence type="ECO:0000259" key="1">
    <source>
        <dbReference type="PROSITE" id="PS50878"/>
    </source>
</evidence>
<name>A0A9D4PRI2_RHISA</name>
<dbReference type="PROSITE" id="PS50878">
    <property type="entry name" value="RT_POL"/>
    <property type="match status" value="1"/>
</dbReference>
<dbReference type="InterPro" id="IPR000477">
    <property type="entry name" value="RT_dom"/>
</dbReference>
<protein>
    <recommendedName>
        <fullName evidence="1">Reverse transcriptase domain-containing protein</fullName>
    </recommendedName>
</protein>
<reference evidence="2" key="2">
    <citation type="submission" date="2021-09" db="EMBL/GenBank/DDBJ databases">
        <authorList>
            <person name="Jia N."/>
            <person name="Wang J."/>
            <person name="Shi W."/>
            <person name="Du L."/>
            <person name="Sun Y."/>
            <person name="Zhan W."/>
            <person name="Jiang J."/>
            <person name="Wang Q."/>
            <person name="Zhang B."/>
            <person name="Ji P."/>
            <person name="Sakyi L.B."/>
            <person name="Cui X."/>
            <person name="Yuan T."/>
            <person name="Jiang B."/>
            <person name="Yang W."/>
            <person name="Lam T.T.-Y."/>
            <person name="Chang Q."/>
            <person name="Ding S."/>
            <person name="Wang X."/>
            <person name="Zhu J."/>
            <person name="Ruan X."/>
            <person name="Zhao L."/>
            <person name="Wei J."/>
            <person name="Que T."/>
            <person name="Du C."/>
            <person name="Cheng J."/>
            <person name="Dai P."/>
            <person name="Han X."/>
            <person name="Huang E."/>
            <person name="Gao Y."/>
            <person name="Liu J."/>
            <person name="Shao H."/>
            <person name="Ye R."/>
            <person name="Li L."/>
            <person name="Wei W."/>
            <person name="Wang X."/>
            <person name="Wang C."/>
            <person name="Huo Q."/>
            <person name="Li W."/>
            <person name="Guo W."/>
            <person name="Chen H."/>
            <person name="Chen S."/>
            <person name="Zhou L."/>
            <person name="Zhou L."/>
            <person name="Ni X."/>
            <person name="Tian J."/>
            <person name="Zhou Y."/>
            <person name="Sheng Y."/>
            <person name="Liu T."/>
            <person name="Pan Y."/>
            <person name="Xia L."/>
            <person name="Li J."/>
            <person name="Zhao F."/>
            <person name="Cao W."/>
        </authorList>
    </citation>
    <scope>NUCLEOTIDE SEQUENCE</scope>
    <source>
        <strain evidence="2">Rsan-2018</strain>
        <tissue evidence="2">Larvae</tissue>
    </source>
</reference>
<dbReference type="InterPro" id="IPR043502">
    <property type="entry name" value="DNA/RNA_pol_sf"/>
</dbReference>
<dbReference type="GO" id="GO:0071897">
    <property type="term" value="P:DNA biosynthetic process"/>
    <property type="evidence" value="ECO:0007669"/>
    <property type="project" value="UniProtKB-ARBA"/>
</dbReference>
<dbReference type="AlphaFoldDB" id="A0A9D4PRI2"/>
<dbReference type="VEuPathDB" id="VectorBase:RSAN_040301"/>
<dbReference type="PANTHER" id="PTHR21301:SF10">
    <property type="entry name" value="REVERSE TRANSCRIPTASE DOMAIN-CONTAINING PROTEIN"/>
    <property type="match status" value="1"/>
</dbReference>
<keyword evidence="3" id="KW-1185">Reference proteome</keyword>